<sequence>MWLFVTHRGEQCNNSICAVAVMENTTRTLFLQPSFPFFLHYLCLSPASYSARSVRIKICWSPMRR</sequence>
<evidence type="ECO:0000313" key="1">
    <source>
        <dbReference type="EMBL" id="EDP8607120.1"/>
    </source>
</evidence>
<name>A0A698VZP6_SALBN</name>
<protein>
    <submittedName>
        <fullName evidence="1">Uncharacterized protein</fullName>
    </submittedName>
</protein>
<gene>
    <name evidence="1" type="ORF">FPE52_002708</name>
</gene>
<reference evidence="1" key="1">
    <citation type="submission" date="2019-12" db="EMBL/GenBank/DDBJ databases">
        <authorList>
            <person name="Ashton P.M."/>
            <person name="Dallman T."/>
            <person name="Nair S."/>
            <person name="De Pinna E."/>
            <person name="Peters T."/>
            <person name="Grant K."/>
        </authorList>
    </citation>
    <scope>NUCLEOTIDE SEQUENCE</scope>
    <source>
        <strain evidence="1">267043</strain>
    </source>
</reference>
<accession>A0A698VZP6</accession>
<dbReference type="EMBL" id="AANPBW010000010">
    <property type="protein sequence ID" value="EDP8607120.1"/>
    <property type="molecule type" value="Genomic_DNA"/>
</dbReference>
<dbReference type="AlphaFoldDB" id="A0A698VZP6"/>
<proteinExistence type="predicted"/>
<comment type="caution">
    <text evidence="1">The sequence shown here is derived from an EMBL/GenBank/DDBJ whole genome shotgun (WGS) entry which is preliminary data.</text>
</comment>
<organism evidence="1">
    <name type="scientific">Salmonella bongori</name>
    <dbReference type="NCBI Taxonomy" id="54736"/>
    <lineage>
        <taxon>Bacteria</taxon>
        <taxon>Pseudomonadati</taxon>
        <taxon>Pseudomonadota</taxon>
        <taxon>Gammaproteobacteria</taxon>
        <taxon>Enterobacterales</taxon>
        <taxon>Enterobacteriaceae</taxon>
        <taxon>Salmonella</taxon>
    </lineage>
</organism>